<name>G0GCG1_WINT7</name>
<protein>
    <submittedName>
        <fullName evidence="2">Uncharacterized protein</fullName>
    </submittedName>
</protein>
<dbReference type="EMBL" id="CP002903">
    <property type="protein sequence ID" value="AEJ62027.1"/>
    <property type="molecule type" value="Genomic_DNA"/>
</dbReference>
<dbReference type="Proteomes" id="UP000007254">
    <property type="component" value="Chromosome"/>
</dbReference>
<dbReference type="RefSeq" id="WP_014625356.1">
    <property type="nucleotide sequence ID" value="NC_017583.1"/>
</dbReference>
<evidence type="ECO:0000313" key="3">
    <source>
        <dbReference type="Proteomes" id="UP000007254"/>
    </source>
</evidence>
<accession>G0GCG1</accession>
<dbReference type="AlphaFoldDB" id="G0GCG1"/>
<keyword evidence="3" id="KW-1185">Reference proteome</keyword>
<dbReference type="PROSITE" id="PS51257">
    <property type="entry name" value="PROKAR_LIPOPROTEIN"/>
    <property type="match status" value="1"/>
</dbReference>
<feature type="region of interest" description="Disordered" evidence="1">
    <location>
        <begin position="196"/>
        <end position="215"/>
    </location>
</feature>
<reference evidence="2 3" key="1">
    <citation type="submission" date="2011-06" db="EMBL/GenBank/DDBJ databases">
        <title>The complete genome of Spirochaeta thermophila DSM 6578.</title>
        <authorList>
            <consortium name="US DOE Joint Genome Institute (JGI-PGF)"/>
            <person name="Lucas S."/>
            <person name="Lapidus A."/>
            <person name="Bruce D."/>
            <person name="Goodwin L."/>
            <person name="Pitluck S."/>
            <person name="Peters L."/>
            <person name="Kyrpides N."/>
            <person name="Mavromatis K."/>
            <person name="Ivanova N."/>
            <person name="Mikailova N."/>
            <person name="Pagani I."/>
            <person name="Chertkov O."/>
            <person name="Detter J.C."/>
            <person name="Tapia R."/>
            <person name="Han C."/>
            <person name="Land M."/>
            <person name="Hauser L."/>
            <person name="Markowitz V."/>
            <person name="Cheng J.-F."/>
            <person name="Hugenholtz P."/>
            <person name="Woyke T."/>
            <person name="Wu D."/>
            <person name="Spring S."/>
            <person name="Merkhoffer B."/>
            <person name="Schneider S."/>
            <person name="Klenk H.-P."/>
            <person name="Eisen J.A."/>
        </authorList>
    </citation>
    <scope>NUCLEOTIDE SEQUENCE [LARGE SCALE GENOMIC DNA]</scope>
    <source>
        <strain evidence="3">ATCC 700085 / DSM 6578 / Z-1203</strain>
    </source>
</reference>
<evidence type="ECO:0000313" key="2">
    <source>
        <dbReference type="EMBL" id="AEJ62027.1"/>
    </source>
</evidence>
<evidence type="ECO:0000256" key="1">
    <source>
        <dbReference type="SAM" id="MobiDB-lite"/>
    </source>
</evidence>
<organism evidence="2 3">
    <name type="scientific">Winmispira thermophila (strain ATCC 700085 / DSM 6578 / Z-1203)</name>
    <name type="common">Spirochaeta thermophila</name>
    <dbReference type="NCBI Taxonomy" id="869211"/>
    <lineage>
        <taxon>Bacteria</taxon>
        <taxon>Pseudomonadati</taxon>
        <taxon>Spirochaetota</taxon>
        <taxon>Spirochaetia</taxon>
        <taxon>Winmispirales</taxon>
        <taxon>Winmispiraceae</taxon>
        <taxon>Winmispira</taxon>
    </lineage>
</organism>
<proteinExistence type="predicted"/>
<sequence length="215" mass="24065">MKKRYFQHQILGVLLMLSLILFFSLTGCDTGAEGEIAFLGAWRILLVEELSPDQKTIAYPVDIFMNSGDDDDDGDGWIDCDVDGDGEEEELYFSIYVAMGEDTFNFYVKLDGDDPGGSMFENDPWPTIGVTGFGMYRSIEDSGEVTEIDEDSFVATQSEGHVKATCSIQGDVLTLHVWTYDDQNELVKEDIVTAQRPTPEEQEEMENAPDFVGLY</sequence>
<gene>
    <name evidence="2" type="ordered locus">Spith_1768</name>
</gene>
<dbReference type="HOGENOM" id="CLU_1282556_0_0_12"/>
<dbReference type="KEGG" id="stq:Spith_1768"/>